<evidence type="ECO:0000313" key="4">
    <source>
        <dbReference type="Proteomes" id="UP000316394"/>
    </source>
</evidence>
<evidence type="ECO:0000313" key="3">
    <source>
        <dbReference type="EMBL" id="QDR73594.1"/>
    </source>
</evidence>
<keyword evidence="2" id="KW-1277">Toxin-antitoxin system</keyword>
<reference evidence="3 4" key="1">
    <citation type="submission" date="2019-07" db="EMBL/GenBank/DDBJ databases">
        <title>Gastrointestinal microbiota of Peromyscus leucopus, the white-footed mouse.</title>
        <authorList>
            <person name="Milovic A."/>
            <person name="Bassam K."/>
            <person name="Barbour A.G."/>
        </authorList>
    </citation>
    <scope>NUCLEOTIDE SEQUENCE [LARGE SCALE GENOMIC DNA]</scope>
    <source>
        <strain evidence="3 4">LL7</strain>
        <plasmid evidence="3 4">unnamed</plasmid>
    </source>
</reference>
<dbReference type="Gene3D" id="2.30.30.110">
    <property type="match status" value="1"/>
</dbReference>
<sequence length="114" mass="12947">MYHQGDIIWVDLNPAKGSEMKKKRPCLIVSNDNYNHFFNTVIVLPISSSPKYHDDPKYQQSPFLEEIKGMNIHGTVLLQHVRAVNLKARSDGKVVDSVGLATLNSIVERLKKFL</sequence>
<dbReference type="Pfam" id="PF02452">
    <property type="entry name" value="PemK_toxin"/>
    <property type="match status" value="1"/>
</dbReference>
<dbReference type="GO" id="GO:0016075">
    <property type="term" value="P:rRNA catabolic process"/>
    <property type="evidence" value="ECO:0007669"/>
    <property type="project" value="TreeGrafter"/>
</dbReference>
<evidence type="ECO:0000256" key="1">
    <source>
        <dbReference type="ARBA" id="ARBA00007521"/>
    </source>
</evidence>
<proteinExistence type="inferred from homology"/>
<dbReference type="PANTHER" id="PTHR33988">
    <property type="entry name" value="ENDORIBONUCLEASE MAZF-RELATED"/>
    <property type="match status" value="1"/>
</dbReference>
<dbReference type="EMBL" id="CP041677">
    <property type="protein sequence ID" value="QDR73594.1"/>
    <property type="molecule type" value="Genomic_DNA"/>
</dbReference>
<dbReference type="RefSeq" id="WP_144227894.1">
    <property type="nucleotide sequence ID" value="NZ_CP041677.1"/>
</dbReference>
<dbReference type="SUPFAM" id="SSF50118">
    <property type="entry name" value="Cell growth inhibitor/plasmid maintenance toxic component"/>
    <property type="match status" value="1"/>
</dbReference>
<accession>A0A517D8D9</accession>
<organism evidence="3 4">
    <name type="scientific">Limosilactobacillus reuteri</name>
    <name type="common">Lactobacillus reuteri</name>
    <dbReference type="NCBI Taxonomy" id="1598"/>
    <lineage>
        <taxon>Bacteria</taxon>
        <taxon>Bacillati</taxon>
        <taxon>Bacillota</taxon>
        <taxon>Bacilli</taxon>
        <taxon>Lactobacillales</taxon>
        <taxon>Lactobacillaceae</taxon>
        <taxon>Limosilactobacillus</taxon>
    </lineage>
</organism>
<geneLocation type="plasmid" evidence="3 4">
    <name>unnamed</name>
</geneLocation>
<dbReference type="GO" id="GO:0003677">
    <property type="term" value="F:DNA binding"/>
    <property type="evidence" value="ECO:0007669"/>
    <property type="project" value="InterPro"/>
</dbReference>
<dbReference type="GO" id="GO:0006402">
    <property type="term" value="P:mRNA catabolic process"/>
    <property type="evidence" value="ECO:0007669"/>
    <property type="project" value="TreeGrafter"/>
</dbReference>
<dbReference type="InterPro" id="IPR011067">
    <property type="entry name" value="Plasmid_toxin/cell-grow_inhib"/>
</dbReference>
<evidence type="ECO:0000256" key="2">
    <source>
        <dbReference type="ARBA" id="ARBA00022649"/>
    </source>
</evidence>
<name>A0A517D8D9_LIMRT</name>
<dbReference type="GO" id="GO:0004521">
    <property type="term" value="F:RNA endonuclease activity"/>
    <property type="evidence" value="ECO:0007669"/>
    <property type="project" value="TreeGrafter"/>
</dbReference>
<dbReference type="InterPro" id="IPR003477">
    <property type="entry name" value="PemK-like"/>
</dbReference>
<gene>
    <name evidence="3" type="ORF">FOD75_10885</name>
</gene>
<keyword evidence="3" id="KW-0614">Plasmid</keyword>
<dbReference type="Proteomes" id="UP000316394">
    <property type="component" value="Plasmid unnamed"/>
</dbReference>
<comment type="similarity">
    <text evidence="1">Belongs to the PemK/MazF family.</text>
</comment>
<dbReference type="AlphaFoldDB" id="A0A517D8D9"/>
<protein>
    <submittedName>
        <fullName evidence="3">Type II toxin-antitoxin system PemK/MazF family toxin</fullName>
    </submittedName>
</protein>